<evidence type="ECO:0000313" key="2">
    <source>
        <dbReference type="Proteomes" id="UP001295740"/>
    </source>
</evidence>
<keyword evidence="2" id="KW-1185">Reference proteome</keyword>
<dbReference type="EMBL" id="CAUWAG010000019">
    <property type="protein sequence ID" value="CAJ2512174.1"/>
    <property type="molecule type" value="Genomic_DNA"/>
</dbReference>
<comment type="caution">
    <text evidence="1">The sequence shown here is derived from an EMBL/GenBank/DDBJ whole genome shotgun (WGS) entry which is preliminary data.</text>
</comment>
<evidence type="ECO:0000313" key="1">
    <source>
        <dbReference type="EMBL" id="CAJ2512174.1"/>
    </source>
</evidence>
<reference evidence="1" key="1">
    <citation type="submission" date="2023-10" db="EMBL/GenBank/DDBJ databases">
        <authorList>
            <person name="Hackl T."/>
        </authorList>
    </citation>
    <scope>NUCLEOTIDE SEQUENCE</scope>
</reference>
<gene>
    <name evidence="1" type="ORF">KHLLAP_LOCUS12642</name>
</gene>
<protein>
    <submittedName>
        <fullName evidence="1">Uu.00g051890.m01.CDS01</fullName>
    </submittedName>
</protein>
<dbReference type="AlphaFoldDB" id="A0AAI8VW51"/>
<dbReference type="Proteomes" id="UP001295740">
    <property type="component" value="Unassembled WGS sequence"/>
</dbReference>
<organism evidence="1 2">
    <name type="scientific">Anthostomella pinea</name>
    <dbReference type="NCBI Taxonomy" id="933095"/>
    <lineage>
        <taxon>Eukaryota</taxon>
        <taxon>Fungi</taxon>
        <taxon>Dikarya</taxon>
        <taxon>Ascomycota</taxon>
        <taxon>Pezizomycotina</taxon>
        <taxon>Sordariomycetes</taxon>
        <taxon>Xylariomycetidae</taxon>
        <taxon>Xylariales</taxon>
        <taxon>Xylariaceae</taxon>
        <taxon>Anthostomella</taxon>
    </lineage>
</organism>
<proteinExistence type="predicted"/>
<sequence length="195" mass="21865">MKEPRPSPEHVRAIFFGASVPKPKLLWIRIPQHSSGGDMFNLRPDVMPLLIKPGETKYTYVGHSIIQRNMRMGSVYPGRVVQLLYRDSFLEDGSPRCRAMLAATQPHGHLEHDWRGPVVALAMNGPEYLDANPADLRSVIDYSVWYQRGKALNNGKDGNEQLLEFLPNHGGTKKVFVDLGLGVAQRNFPNGPPQQ</sequence>
<name>A0AAI8VW51_9PEZI</name>
<accession>A0AAI8VW51</accession>